<evidence type="ECO:0000256" key="1">
    <source>
        <dbReference type="PROSITE-ProRule" id="PRU00023"/>
    </source>
</evidence>
<protein>
    <submittedName>
        <fullName evidence="2">Ankyrin repeat domain-containing protein</fullName>
    </submittedName>
</protein>
<dbReference type="RefSeq" id="WP_034361380.1">
    <property type="nucleotide sequence ID" value="NZ_CAJUDB010000012.1"/>
</dbReference>
<dbReference type="PROSITE" id="PS50088">
    <property type="entry name" value="ANK_REPEAT"/>
    <property type="match status" value="1"/>
</dbReference>
<keyword evidence="1" id="KW-0040">ANK repeat</keyword>
<feature type="repeat" description="ANK" evidence="1">
    <location>
        <begin position="235"/>
        <end position="257"/>
    </location>
</feature>
<proteinExistence type="predicted"/>
<dbReference type="InterPro" id="IPR002110">
    <property type="entry name" value="Ankyrin_rpt"/>
</dbReference>
<gene>
    <name evidence="2" type="ORF">LS65_001590</name>
</gene>
<dbReference type="Pfam" id="PF12796">
    <property type="entry name" value="Ank_2"/>
    <property type="match status" value="1"/>
</dbReference>
<comment type="caution">
    <text evidence="2">The sequence shown here is derived from an EMBL/GenBank/DDBJ whole genome shotgun (WGS) entry which is preliminary data.</text>
</comment>
<dbReference type="STRING" id="425400.LS65_03760"/>
<dbReference type="GeneID" id="82321074"/>
<name>A0A4U8TUC5_9HELI</name>
<accession>A0A4U8TUC5</accession>
<dbReference type="PROSITE" id="PS50297">
    <property type="entry name" value="ANK_REP_REGION"/>
    <property type="match status" value="1"/>
</dbReference>
<dbReference type="Gene3D" id="1.25.40.20">
    <property type="entry name" value="Ankyrin repeat-containing domain"/>
    <property type="match status" value="1"/>
</dbReference>
<sequence length="321" mass="36696">MLIKYILTILCLCSFAFGDWFVNQWETHNPPTLEQSLRALLKVDCKKVELLKGIMPKAQYKGKQAQEQCAIEQRFLKAIINDDTQTYRLMRDNGTLSKYFLFYTTQSPRIEITPLMVAIVFDSSQVFQLILADSGQEKRFSLKKPFYNINRVMSDDHRALGAFKLGNVIYNAHGVNALDLAAMYHRYDMFWALLHKGANYNDLKYPLTNGIITFGDKTILELMLHFDKNFLYDFGGGNILHFAARDGNVEIIEYLIKDKNMPIDALKAGETPLDAALNAKNFQHKPQLQAAQKLIELGAKVSEANAKRLNKLTSEQNNEEK</sequence>
<reference evidence="2 3" key="1">
    <citation type="journal article" date="2014" name="Genome Announc.">
        <title>Draft genome sequences of eight enterohepatic helicobacter species isolated from both laboratory and wild rodents.</title>
        <authorList>
            <person name="Sheh A."/>
            <person name="Shen Z."/>
            <person name="Fox J.G."/>
        </authorList>
    </citation>
    <scope>NUCLEOTIDE SEQUENCE [LARGE SCALE GENOMIC DNA]</scope>
    <source>
        <strain evidence="2 3">MIT 01-6451</strain>
    </source>
</reference>
<dbReference type="EMBL" id="JRMQ02000001">
    <property type="protein sequence ID" value="TLE03485.1"/>
    <property type="molecule type" value="Genomic_DNA"/>
</dbReference>
<dbReference type="OrthoDB" id="5319669at2"/>
<dbReference type="Proteomes" id="UP000029707">
    <property type="component" value="Unassembled WGS sequence"/>
</dbReference>
<dbReference type="SUPFAM" id="SSF48403">
    <property type="entry name" value="Ankyrin repeat"/>
    <property type="match status" value="1"/>
</dbReference>
<evidence type="ECO:0000313" key="2">
    <source>
        <dbReference type="EMBL" id="TLE03485.1"/>
    </source>
</evidence>
<dbReference type="InterPro" id="IPR036770">
    <property type="entry name" value="Ankyrin_rpt-contain_sf"/>
</dbReference>
<evidence type="ECO:0000313" key="3">
    <source>
        <dbReference type="Proteomes" id="UP000029707"/>
    </source>
</evidence>
<dbReference type="AlphaFoldDB" id="A0A4U8TUC5"/>
<dbReference type="SMART" id="SM00248">
    <property type="entry name" value="ANK"/>
    <property type="match status" value="4"/>
</dbReference>
<organism evidence="2 3">
    <name type="scientific">Helicobacter japonicus</name>
    <dbReference type="NCBI Taxonomy" id="425400"/>
    <lineage>
        <taxon>Bacteria</taxon>
        <taxon>Pseudomonadati</taxon>
        <taxon>Campylobacterota</taxon>
        <taxon>Epsilonproteobacteria</taxon>
        <taxon>Campylobacterales</taxon>
        <taxon>Helicobacteraceae</taxon>
        <taxon>Helicobacter</taxon>
    </lineage>
</organism>
<keyword evidence="3" id="KW-1185">Reference proteome</keyword>